<sequence>MTHSKRRAMALFGVVLASSAFLGRPASADPPPSGVRFEVATFIGQGCDGVSVAIPEAPTEVVVTYGRYRASVGGDSVPADQRKKCQLGLRAMNLRDFTYAVSRVTYRGYADLAPGASGTLIARHQFQGMSARTTPHTLAGPYSRAWAADDPVPSEQLVFKPCAGERVLTFSSELSADLGTSDPSKTSTFAMDEGGIAASTTYYFTWKKCGP</sequence>
<dbReference type="RefSeq" id="WP_083980584.1">
    <property type="nucleotide sequence ID" value="NZ_VSFG01000001.1"/>
</dbReference>
<feature type="chain" id="PRO_5022861884" evidence="1">
    <location>
        <begin position="29"/>
        <end position="211"/>
    </location>
</feature>
<dbReference type="PANTHER" id="PTHR38847:SF1">
    <property type="entry name" value="PSEUDOURIDINE SYNTHASE RSUA_RLUA-LIKE DOMAIN-CONTAINING PROTEIN"/>
    <property type="match status" value="1"/>
</dbReference>
<evidence type="ECO:0000313" key="2">
    <source>
        <dbReference type="EMBL" id="TYB48634.1"/>
    </source>
</evidence>
<name>A0A5D0NWQ1_9ACTN</name>
<proteinExistence type="predicted"/>
<dbReference type="EMBL" id="VSFG01000001">
    <property type="protein sequence ID" value="TYB48634.1"/>
    <property type="molecule type" value="Genomic_DNA"/>
</dbReference>
<dbReference type="InterPro" id="IPR025649">
    <property type="entry name" value="DUF4360"/>
</dbReference>
<dbReference type="STRING" id="1220554.GCA_001552135_02388"/>
<evidence type="ECO:0000256" key="1">
    <source>
        <dbReference type="SAM" id="SignalP"/>
    </source>
</evidence>
<gene>
    <name evidence="2" type="ORF">FXF69_05450</name>
</gene>
<keyword evidence="1" id="KW-0732">Signal</keyword>
<feature type="signal peptide" evidence="1">
    <location>
        <begin position="1"/>
        <end position="28"/>
    </location>
</feature>
<dbReference type="PANTHER" id="PTHR38847">
    <property type="match status" value="1"/>
</dbReference>
<keyword evidence="3" id="KW-1185">Reference proteome</keyword>
<dbReference type="Pfam" id="PF14273">
    <property type="entry name" value="DUF4360"/>
    <property type="match status" value="1"/>
</dbReference>
<dbReference type="AlphaFoldDB" id="A0A5D0NWQ1"/>
<accession>A0A5D0NWQ1</accession>
<comment type="caution">
    <text evidence="2">The sequence shown here is derived from an EMBL/GenBank/DDBJ whole genome shotgun (WGS) entry which is preliminary data.</text>
</comment>
<evidence type="ECO:0000313" key="3">
    <source>
        <dbReference type="Proteomes" id="UP000323380"/>
    </source>
</evidence>
<organism evidence="2 3">
    <name type="scientific">Actinomadura chibensis</name>
    <dbReference type="NCBI Taxonomy" id="392828"/>
    <lineage>
        <taxon>Bacteria</taxon>
        <taxon>Bacillati</taxon>
        <taxon>Actinomycetota</taxon>
        <taxon>Actinomycetes</taxon>
        <taxon>Streptosporangiales</taxon>
        <taxon>Thermomonosporaceae</taxon>
        <taxon>Actinomadura</taxon>
    </lineage>
</organism>
<protein>
    <submittedName>
        <fullName evidence="2">DUF4360 domain-containing protein</fullName>
    </submittedName>
</protein>
<reference evidence="2 3" key="1">
    <citation type="submission" date="2019-08" db="EMBL/GenBank/DDBJ databases">
        <title>Actinomadura sp. nov. CYP1-5 isolated from mountain soil.</title>
        <authorList>
            <person name="Songsumanus A."/>
            <person name="Kuncharoen N."/>
            <person name="Kudo T."/>
            <person name="Yuki M."/>
            <person name="Igarashi Y."/>
            <person name="Tanasupawat S."/>
        </authorList>
    </citation>
    <scope>NUCLEOTIDE SEQUENCE [LARGE SCALE GENOMIC DNA]</scope>
    <source>
        <strain evidence="2 3">JCM 14158</strain>
    </source>
</reference>
<dbReference type="Proteomes" id="UP000323380">
    <property type="component" value="Unassembled WGS sequence"/>
</dbReference>